<evidence type="ECO:0000313" key="2">
    <source>
        <dbReference type="EMBL" id="OWP01888.1"/>
    </source>
</evidence>
<dbReference type="EMBL" id="MZNU01000257">
    <property type="protein sequence ID" value="OWP01888.1"/>
    <property type="molecule type" value="Genomic_DNA"/>
</dbReference>
<sequence length="79" mass="8119">MKFTLIAVLAQALAVSAIYCSGPTTVGGGDFCRTGSGFCCNEVKSNAFKTSKTCQSLQDPEGIPIAPECDNGTGAVYCC</sequence>
<protein>
    <submittedName>
        <fullName evidence="2">Uncharacterized protein</fullName>
    </submittedName>
</protein>
<dbReference type="InParanoid" id="A0A218Z1S1"/>
<keyword evidence="3" id="KW-1185">Reference proteome</keyword>
<evidence type="ECO:0000313" key="3">
    <source>
        <dbReference type="Proteomes" id="UP000242519"/>
    </source>
</evidence>
<name>A0A218Z1S1_9HELO</name>
<reference evidence="2 3" key="1">
    <citation type="submission" date="2017-04" db="EMBL/GenBank/DDBJ databases">
        <title>Draft genome sequence of Marssonina coronaria NL1: causal agent of apple blotch.</title>
        <authorList>
            <person name="Cheng Q."/>
        </authorList>
    </citation>
    <scope>NUCLEOTIDE SEQUENCE [LARGE SCALE GENOMIC DNA]</scope>
    <source>
        <strain evidence="2 3">NL1</strain>
    </source>
</reference>
<proteinExistence type="predicted"/>
<feature type="chain" id="PRO_5012533015" evidence="1">
    <location>
        <begin position="18"/>
        <end position="79"/>
    </location>
</feature>
<gene>
    <name evidence="2" type="ORF">B2J93_4738</name>
</gene>
<evidence type="ECO:0000256" key="1">
    <source>
        <dbReference type="SAM" id="SignalP"/>
    </source>
</evidence>
<dbReference type="OrthoDB" id="10432025at2759"/>
<organism evidence="2 3">
    <name type="scientific">Diplocarpon coronariae</name>
    <dbReference type="NCBI Taxonomy" id="2795749"/>
    <lineage>
        <taxon>Eukaryota</taxon>
        <taxon>Fungi</taxon>
        <taxon>Dikarya</taxon>
        <taxon>Ascomycota</taxon>
        <taxon>Pezizomycotina</taxon>
        <taxon>Leotiomycetes</taxon>
        <taxon>Helotiales</taxon>
        <taxon>Drepanopezizaceae</taxon>
        <taxon>Diplocarpon</taxon>
    </lineage>
</organism>
<dbReference type="Proteomes" id="UP000242519">
    <property type="component" value="Unassembled WGS sequence"/>
</dbReference>
<accession>A0A218Z1S1</accession>
<dbReference type="AlphaFoldDB" id="A0A218Z1S1"/>
<feature type="signal peptide" evidence="1">
    <location>
        <begin position="1"/>
        <end position="17"/>
    </location>
</feature>
<comment type="caution">
    <text evidence="2">The sequence shown here is derived from an EMBL/GenBank/DDBJ whole genome shotgun (WGS) entry which is preliminary data.</text>
</comment>
<keyword evidence="1" id="KW-0732">Signal</keyword>